<dbReference type="SUPFAM" id="SSF103088">
    <property type="entry name" value="OmpA-like"/>
    <property type="match status" value="1"/>
</dbReference>
<dbReference type="PANTHER" id="PTHR30329">
    <property type="entry name" value="STATOR ELEMENT OF FLAGELLAR MOTOR COMPLEX"/>
    <property type="match status" value="1"/>
</dbReference>
<evidence type="ECO:0000256" key="2">
    <source>
        <dbReference type="ARBA" id="ARBA00023136"/>
    </source>
</evidence>
<evidence type="ECO:0000313" key="7">
    <source>
        <dbReference type="Proteomes" id="UP000199582"/>
    </source>
</evidence>
<dbReference type="OrthoDB" id="7170686at2"/>
<dbReference type="InterPro" id="IPR006664">
    <property type="entry name" value="OMP_bac"/>
</dbReference>
<dbReference type="PANTHER" id="PTHR30329:SF21">
    <property type="entry name" value="LIPOPROTEIN YIAD-RELATED"/>
    <property type="match status" value="1"/>
</dbReference>
<dbReference type="STRING" id="1287727.SAMN05443999_11520"/>
<dbReference type="EMBL" id="FOAG01000015">
    <property type="protein sequence ID" value="SEM19295.1"/>
    <property type="molecule type" value="Genomic_DNA"/>
</dbReference>
<organism evidence="6 7">
    <name type="scientific">Roseovarius azorensis</name>
    <dbReference type="NCBI Taxonomy" id="1287727"/>
    <lineage>
        <taxon>Bacteria</taxon>
        <taxon>Pseudomonadati</taxon>
        <taxon>Pseudomonadota</taxon>
        <taxon>Alphaproteobacteria</taxon>
        <taxon>Rhodobacterales</taxon>
        <taxon>Roseobacteraceae</taxon>
        <taxon>Roseovarius</taxon>
    </lineage>
</organism>
<dbReference type="RefSeq" id="WP_093039024.1">
    <property type="nucleotide sequence ID" value="NZ_FOAG01000015.1"/>
</dbReference>
<dbReference type="GO" id="GO:0009279">
    <property type="term" value="C:cell outer membrane"/>
    <property type="evidence" value="ECO:0007669"/>
    <property type="project" value="UniProtKB-SubCell"/>
</dbReference>
<keyword evidence="7" id="KW-1185">Reference proteome</keyword>
<dbReference type="InterPro" id="IPR006665">
    <property type="entry name" value="OmpA-like"/>
</dbReference>
<comment type="subcellular location">
    <subcellularLocation>
        <location evidence="1">Cell outer membrane</location>
    </subcellularLocation>
</comment>
<evidence type="ECO:0000313" key="6">
    <source>
        <dbReference type="EMBL" id="SEM19295.1"/>
    </source>
</evidence>
<dbReference type="PROSITE" id="PS51257">
    <property type="entry name" value="PROKAR_LIPOPROTEIN"/>
    <property type="match status" value="1"/>
</dbReference>
<dbReference type="InterPro" id="IPR036737">
    <property type="entry name" value="OmpA-like_sf"/>
</dbReference>
<keyword evidence="3" id="KW-0998">Cell outer membrane</keyword>
<dbReference type="PROSITE" id="PS51123">
    <property type="entry name" value="OMPA_2"/>
    <property type="match status" value="1"/>
</dbReference>
<accession>A0A1H7WE00</accession>
<dbReference type="CDD" id="cd07185">
    <property type="entry name" value="OmpA_C-like"/>
    <property type="match status" value="1"/>
</dbReference>
<dbReference type="Pfam" id="PF13488">
    <property type="entry name" value="Gly-zipper_Omp"/>
    <property type="match status" value="1"/>
</dbReference>
<gene>
    <name evidence="6" type="ORF">SAMN05443999_11520</name>
</gene>
<name>A0A1H7WE00_9RHOB</name>
<sequence>MGNHGKTIAFVITAATLVLGGCTYNNGTANKPATGAVIGGLTGAAAGRVIGGDTKATLIGGAVGAAVGGAIGAQMAAQERELRQSLAGTGADVTNTGSQLRVILPEAVTFRTASSVVDPGFRPALRTVSESLRQHPNSTVRVVGHTDNVGSATYNNQLSRDRAMSVARELVANGTAASRVTVSGRGFYEPITSNASAAGRAQNRRVEIVITPTN</sequence>
<evidence type="ECO:0000256" key="4">
    <source>
        <dbReference type="PROSITE-ProRule" id="PRU00473"/>
    </source>
</evidence>
<dbReference type="AlphaFoldDB" id="A0A1H7WE00"/>
<evidence type="ECO:0000259" key="5">
    <source>
        <dbReference type="PROSITE" id="PS51123"/>
    </source>
</evidence>
<dbReference type="InterPro" id="IPR039567">
    <property type="entry name" value="Gly-zipper"/>
</dbReference>
<dbReference type="Proteomes" id="UP000199582">
    <property type="component" value="Unassembled WGS sequence"/>
</dbReference>
<reference evidence="6 7" key="1">
    <citation type="submission" date="2016-10" db="EMBL/GenBank/DDBJ databases">
        <authorList>
            <person name="de Groot N.N."/>
        </authorList>
    </citation>
    <scope>NUCLEOTIDE SEQUENCE [LARGE SCALE GENOMIC DNA]</scope>
    <source>
        <strain evidence="6 7">DSM 100674</strain>
    </source>
</reference>
<feature type="domain" description="OmpA-like" evidence="5">
    <location>
        <begin position="97"/>
        <end position="214"/>
    </location>
</feature>
<protein>
    <submittedName>
        <fullName evidence="6">Outer membrane protein OmpA</fullName>
    </submittedName>
</protein>
<dbReference type="Pfam" id="PF00691">
    <property type="entry name" value="OmpA"/>
    <property type="match status" value="1"/>
</dbReference>
<dbReference type="InterPro" id="IPR050330">
    <property type="entry name" value="Bact_OuterMem_StrucFunc"/>
</dbReference>
<dbReference type="Gene3D" id="3.30.1330.60">
    <property type="entry name" value="OmpA-like domain"/>
    <property type="match status" value="1"/>
</dbReference>
<evidence type="ECO:0000256" key="1">
    <source>
        <dbReference type="ARBA" id="ARBA00004442"/>
    </source>
</evidence>
<proteinExistence type="predicted"/>
<evidence type="ECO:0000256" key="3">
    <source>
        <dbReference type="ARBA" id="ARBA00023237"/>
    </source>
</evidence>
<dbReference type="PRINTS" id="PR01021">
    <property type="entry name" value="OMPADOMAIN"/>
</dbReference>
<keyword evidence="2 4" id="KW-0472">Membrane</keyword>